<gene>
    <name evidence="2" type="ORF">MELIAE_LOCUS2437</name>
</gene>
<protein>
    <submittedName>
        <fullName evidence="2">Uncharacterized protein</fullName>
    </submittedName>
</protein>
<dbReference type="AlphaFoldDB" id="A0A9P0FBF1"/>
<feature type="compositionally biased region" description="Polar residues" evidence="1">
    <location>
        <begin position="17"/>
        <end position="36"/>
    </location>
</feature>
<proteinExistence type="predicted"/>
<reference evidence="2" key="1">
    <citation type="submission" date="2021-12" db="EMBL/GenBank/DDBJ databases">
        <authorList>
            <person name="King R."/>
        </authorList>
    </citation>
    <scope>NUCLEOTIDE SEQUENCE</scope>
</reference>
<organism evidence="2 3">
    <name type="scientific">Brassicogethes aeneus</name>
    <name type="common">Rape pollen beetle</name>
    <name type="synonym">Meligethes aeneus</name>
    <dbReference type="NCBI Taxonomy" id="1431903"/>
    <lineage>
        <taxon>Eukaryota</taxon>
        <taxon>Metazoa</taxon>
        <taxon>Ecdysozoa</taxon>
        <taxon>Arthropoda</taxon>
        <taxon>Hexapoda</taxon>
        <taxon>Insecta</taxon>
        <taxon>Pterygota</taxon>
        <taxon>Neoptera</taxon>
        <taxon>Endopterygota</taxon>
        <taxon>Coleoptera</taxon>
        <taxon>Polyphaga</taxon>
        <taxon>Cucujiformia</taxon>
        <taxon>Nitidulidae</taxon>
        <taxon>Meligethinae</taxon>
        <taxon>Brassicogethes</taxon>
    </lineage>
</organism>
<evidence type="ECO:0000256" key="1">
    <source>
        <dbReference type="SAM" id="MobiDB-lite"/>
    </source>
</evidence>
<accession>A0A9P0FBF1</accession>
<feature type="region of interest" description="Disordered" evidence="1">
    <location>
        <begin position="12"/>
        <end position="42"/>
    </location>
</feature>
<dbReference type="OrthoDB" id="8197773at2759"/>
<dbReference type="Proteomes" id="UP001154078">
    <property type="component" value="Chromosome 11"/>
</dbReference>
<dbReference type="EMBL" id="OV121142">
    <property type="protein sequence ID" value="CAH0549231.1"/>
    <property type="molecule type" value="Genomic_DNA"/>
</dbReference>
<keyword evidence="3" id="KW-1185">Reference proteome</keyword>
<evidence type="ECO:0000313" key="3">
    <source>
        <dbReference type="Proteomes" id="UP001154078"/>
    </source>
</evidence>
<evidence type="ECO:0000313" key="2">
    <source>
        <dbReference type="EMBL" id="CAH0549231.1"/>
    </source>
</evidence>
<sequence>MQIMAHLTELMKYDVKPNQNPGKPSYSSTQRPTSTHKPAIYAPDIPPGPEAYFSKVLSPSYEEYVKRLENPIGTNYFDRYSLTSTAVGRTDSARNLERENQDLYFGSNFARLYELANTLEYDYNPKDVDLQVQEFSEKYDDSDFRFELLRQKKVPPTKAYVTLLSLYDLMNKESKRLGLNKFQGYSEKVLSNLVDSSTGTSAFQLRFVLDKILQRQEVKKPEITSKITKLIQDLDIDSSYINDALRYIPPLPFTL</sequence>
<name>A0A9P0FBF1_BRAAE</name>